<dbReference type="InterPro" id="IPR036412">
    <property type="entry name" value="HAD-like_sf"/>
</dbReference>
<dbReference type="Gene3D" id="1.10.150.240">
    <property type="entry name" value="Putative phosphatase, domain 2"/>
    <property type="match status" value="1"/>
</dbReference>
<keyword evidence="3" id="KW-1185">Reference proteome</keyword>
<dbReference type="SUPFAM" id="SSF56784">
    <property type="entry name" value="HAD-like"/>
    <property type="match status" value="1"/>
</dbReference>
<dbReference type="Proteomes" id="UP000515563">
    <property type="component" value="Chromosome"/>
</dbReference>
<dbReference type="PROSITE" id="PS00383">
    <property type="entry name" value="TYR_PHOSPHATASE_1"/>
    <property type="match status" value="1"/>
</dbReference>
<sequence length="447" mass="48427">MTHLDWSGCRNTRDLGGLPTRYGGRTRAGALIRTDSLHLLDPAGRASLAEVGAGLVLDLRADWELDEPHPLADDPAYRRISWIDPVREPEFVHSPDLAEVYCGSLGRNRAQIVRILRAVAEAPAELPVVVHCRAGKDRTGLLIALLLDLAGVPRDVIAADYAVSEVRLGLEEAELFKRTAPETILTSLAYVDSEYGGVRAYLAWCGLSAGESHRLAARLVHVLVEGVVFDFDGLLMDTETTLVASWQAEWRHHGLELDLDDGFWPGHGGDTFESHLAQLADAVGPEFDPEASLDRRTAHREDLHRELDFLPGIRDWIAEARSAGLRVAIASSSARDWVVGHLERVGALDLFDLVVTGDEVSRHKPDPEIYLLALKRLGLKGEQAVAVEDTAHGAAAAAAAGMWTVAIPNPFVAAEAVRHADLVLGSAAELTLSQVLFQVSARSLTPG</sequence>
<feature type="domain" description="Tyrosine specific protein phosphatases" evidence="1">
    <location>
        <begin position="110"/>
        <end position="167"/>
    </location>
</feature>
<dbReference type="InterPro" id="IPR051806">
    <property type="entry name" value="HAD-like_SPP"/>
</dbReference>
<dbReference type="Pfam" id="PF13350">
    <property type="entry name" value="Y_phosphatase3"/>
    <property type="match status" value="1"/>
</dbReference>
<accession>A0A7G6X5U4</accession>
<evidence type="ECO:0000313" key="2">
    <source>
        <dbReference type="EMBL" id="QNE21609.1"/>
    </source>
</evidence>
<dbReference type="PANTHER" id="PTHR43481">
    <property type="entry name" value="FRUCTOSE-1-PHOSPHATE PHOSPHATASE"/>
    <property type="match status" value="1"/>
</dbReference>
<dbReference type="SFLD" id="SFLDG01129">
    <property type="entry name" value="C1.5:_HAD__Beta-PGM__Phosphata"/>
    <property type="match status" value="1"/>
</dbReference>
<dbReference type="InterPro" id="IPR023214">
    <property type="entry name" value="HAD_sf"/>
</dbReference>
<dbReference type="PROSITE" id="PS50056">
    <property type="entry name" value="TYR_PHOSPHATASE_2"/>
    <property type="match status" value="1"/>
</dbReference>
<dbReference type="InterPro" id="IPR041492">
    <property type="entry name" value="HAD_2"/>
</dbReference>
<gene>
    <name evidence="2" type="ORF">F1D05_31410</name>
</gene>
<dbReference type="InterPro" id="IPR000387">
    <property type="entry name" value="Tyr_Pase_dom"/>
</dbReference>
<name>A0A7G6X5U4_9ACTN</name>
<organism evidence="2 3">
    <name type="scientific">Kribbella qitaiheensis</name>
    <dbReference type="NCBI Taxonomy" id="1544730"/>
    <lineage>
        <taxon>Bacteria</taxon>
        <taxon>Bacillati</taxon>
        <taxon>Actinomycetota</taxon>
        <taxon>Actinomycetes</taxon>
        <taxon>Propionibacteriales</taxon>
        <taxon>Kribbellaceae</taxon>
        <taxon>Kribbella</taxon>
    </lineage>
</organism>
<dbReference type="InterPro" id="IPR026893">
    <property type="entry name" value="Tyr/Ser_Pase_IphP-type"/>
</dbReference>
<dbReference type="PANTHER" id="PTHR43481:SF4">
    <property type="entry name" value="GLYCEROL-1-PHOSPHATE PHOSPHOHYDROLASE 1-RELATED"/>
    <property type="match status" value="1"/>
</dbReference>
<dbReference type="InterPro" id="IPR006439">
    <property type="entry name" value="HAD-SF_hydro_IA"/>
</dbReference>
<dbReference type="Gene3D" id="3.40.50.1000">
    <property type="entry name" value="HAD superfamily/HAD-like"/>
    <property type="match status" value="1"/>
</dbReference>
<evidence type="ECO:0000259" key="1">
    <source>
        <dbReference type="PROSITE" id="PS50056"/>
    </source>
</evidence>
<dbReference type="EMBL" id="CP043661">
    <property type="protein sequence ID" value="QNE21609.1"/>
    <property type="molecule type" value="Genomic_DNA"/>
</dbReference>
<dbReference type="Gene3D" id="3.90.190.10">
    <property type="entry name" value="Protein tyrosine phosphatase superfamily"/>
    <property type="match status" value="1"/>
</dbReference>
<dbReference type="SFLD" id="SFLDG01135">
    <property type="entry name" value="C1.5.6:_HAD__Beta-PGM__Phospha"/>
    <property type="match status" value="1"/>
</dbReference>
<dbReference type="NCBIfam" id="TIGR01509">
    <property type="entry name" value="HAD-SF-IA-v3"/>
    <property type="match status" value="1"/>
</dbReference>
<dbReference type="InterPro" id="IPR016130">
    <property type="entry name" value="Tyr_Pase_AS"/>
</dbReference>
<dbReference type="SUPFAM" id="SSF52799">
    <property type="entry name" value="(Phosphotyrosine protein) phosphatases II"/>
    <property type="match status" value="1"/>
</dbReference>
<dbReference type="GO" id="GO:0050308">
    <property type="term" value="F:sugar-phosphatase activity"/>
    <property type="evidence" value="ECO:0007669"/>
    <property type="project" value="TreeGrafter"/>
</dbReference>
<dbReference type="RefSeq" id="WP_185444016.1">
    <property type="nucleotide sequence ID" value="NZ_CP043661.1"/>
</dbReference>
<evidence type="ECO:0000313" key="3">
    <source>
        <dbReference type="Proteomes" id="UP000515563"/>
    </source>
</evidence>
<reference evidence="3" key="1">
    <citation type="submission" date="2019-09" db="EMBL/GenBank/DDBJ databases">
        <title>Antimicrobial potential of Antarctic Bacteria.</title>
        <authorList>
            <person name="Benaud N."/>
            <person name="Edwards R.J."/>
            <person name="Ferrari B.C."/>
        </authorList>
    </citation>
    <scope>NUCLEOTIDE SEQUENCE [LARGE SCALE GENOMIC DNA]</scope>
    <source>
        <strain evidence="3">SPB151</strain>
    </source>
</reference>
<dbReference type="Pfam" id="PF13419">
    <property type="entry name" value="HAD_2"/>
    <property type="match status" value="1"/>
</dbReference>
<dbReference type="InterPro" id="IPR029021">
    <property type="entry name" value="Prot-tyrosine_phosphatase-like"/>
</dbReference>
<dbReference type="GO" id="GO:0004721">
    <property type="term" value="F:phosphoprotein phosphatase activity"/>
    <property type="evidence" value="ECO:0007669"/>
    <property type="project" value="InterPro"/>
</dbReference>
<dbReference type="SFLD" id="SFLDS00003">
    <property type="entry name" value="Haloacid_Dehalogenase"/>
    <property type="match status" value="1"/>
</dbReference>
<proteinExistence type="predicted"/>
<dbReference type="PRINTS" id="PR00413">
    <property type="entry name" value="HADHALOGNASE"/>
</dbReference>
<dbReference type="InterPro" id="IPR023198">
    <property type="entry name" value="PGP-like_dom2"/>
</dbReference>
<keyword evidence="2" id="KW-0378">Hydrolase</keyword>
<protein>
    <submittedName>
        <fullName evidence="2">HAD-IA family hydrolase</fullName>
    </submittedName>
</protein>
<dbReference type="KEGG" id="kqi:F1D05_31410"/>
<dbReference type="AlphaFoldDB" id="A0A7G6X5U4"/>
<reference evidence="2 3" key="2">
    <citation type="journal article" date="2020" name="Microbiol. Resour. Announc.">
        <title>Antarctic desert soil bacteria exhibit high novel natural product potential, evaluated through long-read genome sequencing and comparative genomics.</title>
        <authorList>
            <person name="Benaud N."/>
            <person name="Edwards R.J."/>
            <person name="Amos T.G."/>
            <person name="D'Agostino P.M."/>
            <person name="Gutierrez-Chavez C."/>
            <person name="Montgomery K."/>
            <person name="Nicetic I."/>
            <person name="Ferrari B.C."/>
        </authorList>
    </citation>
    <scope>NUCLEOTIDE SEQUENCE [LARGE SCALE GENOMIC DNA]</scope>
    <source>
        <strain evidence="2 3">SPB151</strain>
    </source>
</reference>